<dbReference type="InterPro" id="IPR013691">
    <property type="entry name" value="MeTrfase_14"/>
</dbReference>
<evidence type="ECO:0000259" key="2">
    <source>
        <dbReference type="Pfam" id="PF08484"/>
    </source>
</evidence>
<dbReference type="PANTHER" id="PTHR43861:SF5">
    <property type="entry name" value="BLL5978 PROTEIN"/>
    <property type="match status" value="1"/>
</dbReference>
<reference evidence="3 4" key="1">
    <citation type="submission" date="2020-08" db="EMBL/GenBank/DDBJ databases">
        <title>Sequencing the genomes of 1000 actinobacteria strains.</title>
        <authorList>
            <person name="Klenk H.-P."/>
        </authorList>
    </citation>
    <scope>NUCLEOTIDE SEQUENCE [LARGE SCALE GENOMIC DNA]</scope>
    <source>
        <strain evidence="3 4">DSM 44936</strain>
    </source>
</reference>
<evidence type="ECO:0000259" key="1">
    <source>
        <dbReference type="Pfam" id="PF08421"/>
    </source>
</evidence>
<feature type="domain" description="Methyltransferase putative zinc binding" evidence="1">
    <location>
        <begin position="5"/>
        <end position="62"/>
    </location>
</feature>
<dbReference type="Pfam" id="PF08421">
    <property type="entry name" value="Methyltransf_13"/>
    <property type="match status" value="1"/>
</dbReference>
<accession>A0A7X0ICC9</accession>
<dbReference type="PANTHER" id="PTHR43861">
    <property type="entry name" value="TRANS-ACONITATE 2-METHYLTRANSFERASE-RELATED"/>
    <property type="match status" value="1"/>
</dbReference>
<dbReference type="Gene3D" id="6.20.50.110">
    <property type="entry name" value="Methyltransferase, zinc-binding domain"/>
    <property type="match status" value="1"/>
</dbReference>
<gene>
    <name evidence="3" type="ORF">BJ992_002062</name>
</gene>
<comment type="caution">
    <text evidence="3">The sequence shown here is derived from an EMBL/GenBank/DDBJ whole genome shotgun (WGS) entry which is preliminary data.</text>
</comment>
<dbReference type="AlphaFoldDB" id="A0A7X0ICC9"/>
<dbReference type="Gene3D" id="3.40.50.150">
    <property type="entry name" value="Vaccinia Virus protein VP39"/>
    <property type="match status" value="1"/>
</dbReference>
<dbReference type="Proteomes" id="UP000555564">
    <property type="component" value="Unassembled WGS sequence"/>
</dbReference>
<dbReference type="InterPro" id="IPR013630">
    <property type="entry name" value="Methyltransf_Zn-bd_dom_put"/>
</dbReference>
<dbReference type="Pfam" id="PF08484">
    <property type="entry name" value="Methyltransf_14"/>
    <property type="match status" value="1"/>
</dbReference>
<dbReference type="Gene3D" id="6.10.250.3100">
    <property type="match status" value="1"/>
</dbReference>
<dbReference type="Pfam" id="PF13489">
    <property type="entry name" value="Methyltransf_23"/>
    <property type="match status" value="1"/>
</dbReference>
<dbReference type="InterPro" id="IPR029063">
    <property type="entry name" value="SAM-dependent_MTases_sf"/>
</dbReference>
<protein>
    <submittedName>
        <fullName evidence="3">Methylation protein EvaC</fullName>
    </submittedName>
</protein>
<sequence length="406" mass="44635">MESPCRICGGVVKESIDLGRQPRGNGFLLPRDIENEFFFRLAVGMCDSCTMTQLMEDVPQEIRYHDSYPYHASGSAVHRKHFEQNARYFLEHELTGPDPFIAEIGSNDGVMLATIAAAGVRHLGIEPSAEVAEMSRAKGVRVLPEFFDETTAAKILEEHGPADVVFGANCIAHIAHLASVTRGVELLLAPNGVFVFEEPYFGTVVGKTAFDMIYDEHTFYLAVRSVKAMAELYGLELVNAEPLALHGGTMRYTLGRPGMRTPAPAVAEFLEQERERGLGEHAALQRLSASMEKIRHDLKSLLVKLREEGRTVVGYGAPAKAATVTNYCGIGPDLIPFIVDNTSAKQGRLVAGSHIPVVAPERFGEADPDYAVLFAWNHAEEIMAKETVFQARGGRWILYVPDVHII</sequence>
<evidence type="ECO:0000313" key="3">
    <source>
        <dbReference type="EMBL" id="MBB6472631.1"/>
    </source>
</evidence>
<dbReference type="Gene3D" id="3.40.50.720">
    <property type="entry name" value="NAD(P)-binding Rossmann-like Domain"/>
    <property type="match status" value="1"/>
</dbReference>
<feature type="domain" description="C-methyltransferase" evidence="2">
    <location>
        <begin position="245"/>
        <end position="401"/>
    </location>
</feature>
<keyword evidence="4" id="KW-1185">Reference proteome</keyword>
<proteinExistence type="predicted"/>
<dbReference type="SUPFAM" id="SSF53335">
    <property type="entry name" value="S-adenosyl-L-methionine-dependent methyltransferases"/>
    <property type="match status" value="1"/>
</dbReference>
<dbReference type="InterPro" id="IPR038576">
    <property type="entry name" value="Methyltransf_Zn-bd_dom_put_sf"/>
</dbReference>
<dbReference type="RefSeq" id="WP_184979844.1">
    <property type="nucleotide sequence ID" value="NZ_BAAALO010000030.1"/>
</dbReference>
<evidence type="ECO:0000313" key="4">
    <source>
        <dbReference type="Proteomes" id="UP000555564"/>
    </source>
</evidence>
<name>A0A7X0ICC9_9ACTN</name>
<organism evidence="3 4">
    <name type="scientific">Sphaerisporangium rubeum</name>
    <dbReference type="NCBI Taxonomy" id="321317"/>
    <lineage>
        <taxon>Bacteria</taxon>
        <taxon>Bacillati</taxon>
        <taxon>Actinomycetota</taxon>
        <taxon>Actinomycetes</taxon>
        <taxon>Streptosporangiales</taxon>
        <taxon>Streptosporangiaceae</taxon>
        <taxon>Sphaerisporangium</taxon>
    </lineage>
</organism>
<dbReference type="EMBL" id="JACHIU010000001">
    <property type="protein sequence ID" value="MBB6472631.1"/>
    <property type="molecule type" value="Genomic_DNA"/>
</dbReference>